<keyword evidence="3" id="KW-1185">Reference proteome</keyword>
<feature type="transmembrane region" description="Helical" evidence="1">
    <location>
        <begin position="7"/>
        <end position="24"/>
    </location>
</feature>
<keyword evidence="1" id="KW-1133">Transmembrane helix</keyword>
<gene>
    <name evidence="2" type="ORF">MWG07_09925</name>
</gene>
<keyword evidence="1" id="KW-0472">Membrane</keyword>
<protein>
    <submittedName>
        <fullName evidence="2">Uncharacterized protein</fullName>
    </submittedName>
</protein>
<keyword evidence="1" id="KW-0812">Transmembrane</keyword>
<evidence type="ECO:0000256" key="1">
    <source>
        <dbReference type="SAM" id="Phobius"/>
    </source>
</evidence>
<evidence type="ECO:0000313" key="2">
    <source>
        <dbReference type="EMBL" id="MDK4512567.1"/>
    </source>
</evidence>
<dbReference type="AlphaFoldDB" id="A0AAW6WD63"/>
<reference evidence="2" key="1">
    <citation type="journal article" date="2022" name="Gene">
        <title>A genome-led study on the pathogenesis of Fusobacterium necrophorum infections.</title>
        <authorList>
            <person name="Thapa G."/>
            <person name="Jayal A."/>
            <person name="Sikazwe E."/>
            <person name="Perry T."/>
            <person name="Mohammed Al Balushi A."/>
            <person name="Livingstone P."/>
        </authorList>
    </citation>
    <scope>NUCLEOTIDE SEQUENCE</scope>
    <source>
        <strain evidence="2">BRON_8</strain>
    </source>
</reference>
<name>A0AAW6WD63_9FUSO</name>
<organism evidence="2 3">
    <name type="scientific">Fusobacterium necrophorum</name>
    <dbReference type="NCBI Taxonomy" id="859"/>
    <lineage>
        <taxon>Bacteria</taxon>
        <taxon>Fusobacteriati</taxon>
        <taxon>Fusobacteriota</taxon>
        <taxon>Fusobacteriia</taxon>
        <taxon>Fusobacteriales</taxon>
        <taxon>Fusobacteriaceae</taxon>
        <taxon>Fusobacterium</taxon>
    </lineage>
</organism>
<proteinExistence type="predicted"/>
<dbReference type="RefSeq" id="WP_285049191.1">
    <property type="nucleotide sequence ID" value="NZ_JAMGTK010000019.1"/>
</dbReference>
<reference evidence="2" key="2">
    <citation type="submission" date="2022-04" db="EMBL/GenBank/DDBJ databases">
        <authorList>
            <person name="Livingstone P.G."/>
        </authorList>
    </citation>
    <scope>NUCLEOTIDE SEQUENCE</scope>
    <source>
        <strain evidence="2">BRON_8</strain>
    </source>
</reference>
<evidence type="ECO:0000313" key="3">
    <source>
        <dbReference type="Proteomes" id="UP001173223"/>
    </source>
</evidence>
<sequence length="56" mass="6228">MTKRVENFLMCVAIVGIVALAITLGYDLMCLKTPTIIQWILGVCGVIGFIFGFRYN</sequence>
<dbReference type="Proteomes" id="UP001173223">
    <property type="component" value="Unassembled WGS sequence"/>
</dbReference>
<accession>A0AAW6WD63</accession>
<comment type="caution">
    <text evidence="2">The sequence shown here is derived from an EMBL/GenBank/DDBJ whole genome shotgun (WGS) entry which is preliminary data.</text>
</comment>
<dbReference type="EMBL" id="JAMGTK010000019">
    <property type="protein sequence ID" value="MDK4512567.1"/>
    <property type="molecule type" value="Genomic_DNA"/>
</dbReference>
<feature type="transmembrane region" description="Helical" evidence="1">
    <location>
        <begin position="36"/>
        <end position="55"/>
    </location>
</feature>